<dbReference type="InterPro" id="IPR002401">
    <property type="entry name" value="Cyt_P450_E_grp-I"/>
</dbReference>
<keyword evidence="9" id="KW-0472">Membrane</keyword>
<dbReference type="AlphaFoldDB" id="A0A8H5Q5P8"/>
<dbReference type="CDD" id="cd11060">
    <property type="entry name" value="CYP57A1-like"/>
    <property type="match status" value="1"/>
</dbReference>
<dbReference type="PRINTS" id="PR00463">
    <property type="entry name" value="EP450I"/>
</dbReference>
<gene>
    <name evidence="10" type="ORF">FPANT_242</name>
</gene>
<dbReference type="PANTHER" id="PTHR24305:SF77">
    <property type="entry name" value="CYTOCHROME P450 MONOOXYGENASE"/>
    <property type="match status" value="1"/>
</dbReference>
<evidence type="ECO:0000256" key="4">
    <source>
        <dbReference type="ARBA" id="ARBA00022723"/>
    </source>
</evidence>
<evidence type="ECO:0000313" key="11">
    <source>
        <dbReference type="Proteomes" id="UP000544095"/>
    </source>
</evidence>
<comment type="cofactor">
    <cofactor evidence="1 8">
        <name>heme</name>
        <dbReference type="ChEBI" id="CHEBI:30413"/>
    </cofactor>
</comment>
<feature type="binding site" description="axial binding residue" evidence="8">
    <location>
        <position position="470"/>
    </location>
    <ligand>
        <name>heme</name>
        <dbReference type="ChEBI" id="CHEBI:30413"/>
    </ligand>
    <ligandPart>
        <name>Fe</name>
        <dbReference type="ChEBI" id="CHEBI:18248"/>
    </ligandPart>
</feature>
<evidence type="ECO:0000313" key="10">
    <source>
        <dbReference type="EMBL" id="KAF5609132.1"/>
    </source>
</evidence>
<keyword evidence="6 8" id="KW-0408">Iron</keyword>
<keyword evidence="5" id="KW-0560">Oxidoreductase</keyword>
<dbReference type="PANTHER" id="PTHR24305">
    <property type="entry name" value="CYTOCHROME P450"/>
    <property type="match status" value="1"/>
</dbReference>
<dbReference type="GO" id="GO:0020037">
    <property type="term" value="F:heme binding"/>
    <property type="evidence" value="ECO:0007669"/>
    <property type="project" value="InterPro"/>
</dbReference>
<evidence type="ECO:0000256" key="5">
    <source>
        <dbReference type="ARBA" id="ARBA00023002"/>
    </source>
</evidence>
<name>A0A8H5Q5P8_9HYPO</name>
<organism evidence="10 11">
    <name type="scientific">Fusarium pseudoanthophilum</name>
    <dbReference type="NCBI Taxonomy" id="48495"/>
    <lineage>
        <taxon>Eukaryota</taxon>
        <taxon>Fungi</taxon>
        <taxon>Dikarya</taxon>
        <taxon>Ascomycota</taxon>
        <taxon>Pezizomycotina</taxon>
        <taxon>Sordariomycetes</taxon>
        <taxon>Hypocreomycetidae</taxon>
        <taxon>Hypocreales</taxon>
        <taxon>Nectriaceae</taxon>
        <taxon>Fusarium</taxon>
        <taxon>Fusarium fujikuroi species complex</taxon>
    </lineage>
</organism>
<evidence type="ECO:0000256" key="8">
    <source>
        <dbReference type="PIRSR" id="PIRSR602401-1"/>
    </source>
</evidence>
<evidence type="ECO:0000256" key="6">
    <source>
        <dbReference type="ARBA" id="ARBA00023004"/>
    </source>
</evidence>
<keyword evidence="4 8" id="KW-0479">Metal-binding</keyword>
<dbReference type="Gene3D" id="1.10.630.10">
    <property type="entry name" value="Cytochrome P450"/>
    <property type="match status" value="1"/>
</dbReference>
<evidence type="ECO:0000256" key="7">
    <source>
        <dbReference type="ARBA" id="ARBA00023033"/>
    </source>
</evidence>
<evidence type="ECO:0000256" key="3">
    <source>
        <dbReference type="ARBA" id="ARBA00022617"/>
    </source>
</evidence>
<keyword evidence="9" id="KW-1133">Transmembrane helix</keyword>
<dbReference type="InterPro" id="IPR050121">
    <property type="entry name" value="Cytochrome_P450_monoxygenase"/>
</dbReference>
<keyword evidence="3 8" id="KW-0349">Heme</keyword>
<reference evidence="10 11" key="1">
    <citation type="submission" date="2020-05" db="EMBL/GenBank/DDBJ databases">
        <title>Identification and distribution of gene clusters putatively required for synthesis of sphingolipid metabolism inhibitors in phylogenetically diverse species of the filamentous fungus Fusarium.</title>
        <authorList>
            <person name="Kim H.-S."/>
            <person name="Busman M."/>
            <person name="Brown D.W."/>
            <person name="Divon H."/>
            <person name="Uhlig S."/>
            <person name="Proctor R.H."/>
        </authorList>
    </citation>
    <scope>NUCLEOTIDE SEQUENCE [LARGE SCALE GENOMIC DNA]</scope>
    <source>
        <strain evidence="10 11">NRRL 25211</strain>
    </source>
</reference>
<comment type="caution">
    <text evidence="10">The sequence shown here is derived from an EMBL/GenBank/DDBJ whole genome shotgun (WGS) entry which is preliminary data.</text>
</comment>
<evidence type="ECO:0000256" key="1">
    <source>
        <dbReference type="ARBA" id="ARBA00001971"/>
    </source>
</evidence>
<keyword evidence="7 10" id="KW-0503">Monooxygenase</keyword>
<evidence type="ECO:0000256" key="2">
    <source>
        <dbReference type="ARBA" id="ARBA00010617"/>
    </source>
</evidence>
<protein>
    <submittedName>
        <fullName evidence="10">Cytochrome P450 monooxygenase</fullName>
    </submittedName>
</protein>
<dbReference type="PRINTS" id="PR00385">
    <property type="entry name" value="P450"/>
</dbReference>
<dbReference type="InterPro" id="IPR001128">
    <property type="entry name" value="Cyt_P450"/>
</dbReference>
<dbReference type="Proteomes" id="UP000544095">
    <property type="component" value="Unassembled WGS sequence"/>
</dbReference>
<proteinExistence type="inferred from homology"/>
<dbReference type="Pfam" id="PF00067">
    <property type="entry name" value="p450"/>
    <property type="match status" value="1"/>
</dbReference>
<dbReference type="GO" id="GO:0005506">
    <property type="term" value="F:iron ion binding"/>
    <property type="evidence" value="ECO:0007669"/>
    <property type="project" value="InterPro"/>
</dbReference>
<sequence>MAGNRLNAKRKKCQDKFRLECKRDYLSTSSGICIAAFCLLSSWWLSTTFLAWYRLRHVPGPWFAGLSYIWIGRTAYSGKQHQVFVALDEKYGSLVRIGPEVLLTPDVELVKRMSATKSSYGKSSWVDGVRFNPYHETMFAVRDPKQHDRAKARLAPAYSGRDTPNLEGAVDQQVSGLVSLIRRRYLSEPASGVFRTLPLLNVLSYFTLDVISKVALGTEFGCCASDSDPYRFYEGLDEHMPLMALTSDVPWIRAIMYSTTFLKYFGPRETDDHGIGPLMKVTNDNVRQRYSQDQTEKTDMLSSFKVHGLSEGNAQSETLFMFVAGSDTTAAAIRMTLFYLMSSPRVYRKLKEEIRGAIRDGRAFSPITAAQARELPYLQAVIYEGLRMRPVTTGQQAKEVPAGGDTINGYFIPGGTSIAINFSAILGSKALFGPDADVFRPERFIGLSASDLAEMRRNVEMNFGHGRWMCAGKPLAFMELQKVYFEVCFPTEFTPEPLSPMRSESYALFRDFGLKVRATVAEDME</sequence>
<evidence type="ECO:0000256" key="9">
    <source>
        <dbReference type="SAM" id="Phobius"/>
    </source>
</evidence>
<dbReference type="SUPFAM" id="SSF48264">
    <property type="entry name" value="Cytochrome P450"/>
    <property type="match status" value="1"/>
</dbReference>
<feature type="transmembrane region" description="Helical" evidence="9">
    <location>
        <begin position="25"/>
        <end position="45"/>
    </location>
</feature>
<keyword evidence="9" id="KW-0812">Transmembrane</keyword>
<dbReference type="GO" id="GO:0016705">
    <property type="term" value="F:oxidoreductase activity, acting on paired donors, with incorporation or reduction of molecular oxygen"/>
    <property type="evidence" value="ECO:0007669"/>
    <property type="project" value="InterPro"/>
</dbReference>
<dbReference type="InterPro" id="IPR036396">
    <property type="entry name" value="Cyt_P450_sf"/>
</dbReference>
<dbReference type="EMBL" id="JAAOAR010000014">
    <property type="protein sequence ID" value="KAF5609132.1"/>
    <property type="molecule type" value="Genomic_DNA"/>
</dbReference>
<dbReference type="GO" id="GO:0004497">
    <property type="term" value="F:monooxygenase activity"/>
    <property type="evidence" value="ECO:0007669"/>
    <property type="project" value="UniProtKB-KW"/>
</dbReference>
<accession>A0A8H5Q5P8</accession>
<keyword evidence="11" id="KW-1185">Reference proteome</keyword>
<comment type="similarity">
    <text evidence="2">Belongs to the cytochrome P450 family.</text>
</comment>